<gene>
    <name evidence="2" type="ORF">ECPE_LOCUS18565</name>
</gene>
<accession>A0A3P8LGN7</accession>
<dbReference type="EMBL" id="UZAN01081562">
    <property type="protein sequence ID" value="VDP96636.1"/>
    <property type="molecule type" value="Genomic_DNA"/>
</dbReference>
<proteinExistence type="predicted"/>
<name>A0A3P8LGN7_9TREM</name>
<keyword evidence="3" id="KW-1185">Reference proteome</keyword>
<reference evidence="2 3" key="1">
    <citation type="submission" date="2018-11" db="EMBL/GenBank/DDBJ databases">
        <authorList>
            <consortium name="Pathogen Informatics"/>
        </authorList>
    </citation>
    <scope>NUCLEOTIDE SEQUENCE [LARGE SCALE GENOMIC DNA]</scope>
    <source>
        <strain evidence="2 3">Egypt</strain>
    </source>
</reference>
<sequence length="37" mass="4359">MPSATDDEDRLKTAAPTGQQPWTRTMLRYERDSLYAW</sequence>
<feature type="region of interest" description="Disordered" evidence="1">
    <location>
        <begin position="1"/>
        <end position="23"/>
    </location>
</feature>
<evidence type="ECO:0000313" key="2">
    <source>
        <dbReference type="EMBL" id="VDP96636.1"/>
    </source>
</evidence>
<protein>
    <submittedName>
        <fullName evidence="2">Uncharacterized protein</fullName>
    </submittedName>
</protein>
<organism evidence="2 3">
    <name type="scientific">Echinostoma caproni</name>
    <dbReference type="NCBI Taxonomy" id="27848"/>
    <lineage>
        <taxon>Eukaryota</taxon>
        <taxon>Metazoa</taxon>
        <taxon>Spiralia</taxon>
        <taxon>Lophotrochozoa</taxon>
        <taxon>Platyhelminthes</taxon>
        <taxon>Trematoda</taxon>
        <taxon>Digenea</taxon>
        <taxon>Plagiorchiida</taxon>
        <taxon>Echinostomata</taxon>
        <taxon>Echinostomatoidea</taxon>
        <taxon>Echinostomatidae</taxon>
        <taxon>Echinostoma</taxon>
    </lineage>
</organism>
<evidence type="ECO:0000256" key="1">
    <source>
        <dbReference type="SAM" id="MobiDB-lite"/>
    </source>
</evidence>
<dbReference type="Proteomes" id="UP000272942">
    <property type="component" value="Unassembled WGS sequence"/>
</dbReference>
<dbReference type="AlphaFoldDB" id="A0A3P8LGN7"/>
<evidence type="ECO:0000313" key="3">
    <source>
        <dbReference type="Proteomes" id="UP000272942"/>
    </source>
</evidence>